<proteinExistence type="predicted"/>
<reference evidence="2 3" key="1">
    <citation type="submission" date="2017-03" db="EMBL/GenBank/DDBJ databases">
        <title>Genomes of endolithic fungi from Antarctica.</title>
        <authorList>
            <person name="Coleine C."/>
            <person name="Masonjones S."/>
            <person name="Stajich J.E."/>
        </authorList>
    </citation>
    <scope>NUCLEOTIDE SEQUENCE [LARGE SCALE GENOMIC DNA]</scope>
    <source>
        <strain evidence="2 3">CCFEE 6315</strain>
    </source>
</reference>
<dbReference type="Gene3D" id="3.40.50.1820">
    <property type="entry name" value="alpha/beta hydrolase"/>
    <property type="match status" value="1"/>
</dbReference>
<name>A0A4U0TQW8_9PEZI</name>
<dbReference type="Proteomes" id="UP000308549">
    <property type="component" value="Unassembled WGS sequence"/>
</dbReference>
<dbReference type="OrthoDB" id="19657at2759"/>
<evidence type="ECO:0000313" key="3">
    <source>
        <dbReference type="Proteomes" id="UP000308549"/>
    </source>
</evidence>
<accession>A0A4U0TQW8</accession>
<dbReference type="SUPFAM" id="SSF53474">
    <property type="entry name" value="alpha/beta-Hydrolases"/>
    <property type="match status" value="1"/>
</dbReference>
<organism evidence="2 3">
    <name type="scientific">Salinomyces thailandicus</name>
    <dbReference type="NCBI Taxonomy" id="706561"/>
    <lineage>
        <taxon>Eukaryota</taxon>
        <taxon>Fungi</taxon>
        <taxon>Dikarya</taxon>
        <taxon>Ascomycota</taxon>
        <taxon>Pezizomycotina</taxon>
        <taxon>Dothideomycetes</taxon>
        <taxon>Dothideomycetidae</taxon>
        <taxon>Mycosphaerellales</taxon>
        <taxon>Teratosphaeriaceae</taxon>
        <taxon>Salinomyces</taxon>
    </lineage>
</organism>
<keyword evidence="3" id="KW-1185">Reference proteome</keyword>
<dbReference type="AlphaFoldDB" id="A0A4U0TQW8"/>
<dbReference type="InterPro" id="IPR029058">
    <property type="entry name" value="AB_hydrolase_fold"/>
</dbReference>
<dbReference type="InterPro" id="IPR050471">
    <property type="entry name" value="AB_hydrolase"/>
</dbReference>
<evidence type="ECO:0000313" key="2">
    <source>
        <dbReference type="EMBL" id="TKA24437.1"/>
    </source>
</evidence>
<feature type="domain" description="AB hydrolase-1" evidence="1">
    <location>
        <begin position="87"/>
        <end position="310"/>
    </location>
</feature>
<dbReference type="EMBL" id="NAJL01000044">
    <property type="protein sequence ID" value="TKA24437.1"/>
    <property type="molecule type" value="Genomic_DNA"/>
</dbReference>
<sequence>MEVVRNLGAQVYARLPDLNQDHHHSITEQIGRQLSAEEVQRHPEFQHINWDLAPDKRERIDVASGRGGPFKLAYELHGKGPRKILWIMGLGGYMKAWQRQTKDFGHTEGEKYTCLIFDNRGIGESDKPLLRYTTSEMAKDVIELLDHVGWTDDRSVHVVGISMGGMIAQELGVLIPDRICSLNLISTAPRIVRTLPYLENIRNRINLMIPKSMDAQLSKVKADCYSAEWLKSADATEHVKEPFPTNGDRFTAGEVYKRLSPGAFTRQGFLCQLYAAGFHHKSAAQLRQLGDAVGRDRILVLHGTGDHMIDFVHAKMMLEELGGEEGGVTKSFHQGMGHVAPLEKRQEFRRIIAERVETTEKMN</sequence>
<dbReference type="Pfam" id="PF00561">
    <property type="entry name" value="Abhydrolase_1"/>
    <property type="match status" value="1"/>
</dbReference>
<dbReference type="PANTHER" id="PTHR43433">
    <property type="entry name" value="HYDROLASE, ALPHA/BETA FOLD FAMILY PROTEIN"/>
    <property type="match status" value="1"/>
</dbReference>
<comment type="caution">
    <text evidence="2">The sequence shown here is derived from an EMBL/GenBank/DDBJ whole genome shotgun (WGS) entry which is preliminary data.</text>
</comment>
<dbReference type="PANTHER" id="PTHR43433:SF5">
    <property type="entry name" value="AB HYDROLASE-1 DOMAIN-CONTAINING PROTEIN"/>
    <property type="match status" value="1"/>
</dbReference>
<protein>
    <recommendedName>
        <fullName evidence="1">AB hydrolase-1 domain-containing protein</fullName>
    </recommendedName>
</protein>
<dbReference type="InterPro" id="IPR000073">
    <property type="entry name" value="AB_hydrolase_1"/>
</dbReference>
<gene>
    <name evidence="2" type="ORF">B0A50_06757</name>
</gene>
<evidence type="ECO:0000259" key="1">
    <source>
        <dbReference type="Pfam" id="PF00561"/>
    </source>
</evidence>